<protein>
    <submittedName>
        <fullName evidence="2">Uncharacterized protein</fullName>
    </submittedName>
</protein>
<feature type="non-terminal residue" evidence="2">
    <location>
        <position position="27"/>
    </location>
</feature>
<feature type="compositionally biased region" description="Polar residues" evidence="1">
    <location>
        <begin position="10"/>
        <end position="19"/>
    </location>
</feature>
<dbReference type="EMBL" id="UINC01025353">
    <property type="protein sequence ID" value="SVB00780.1"/>
    <property type="molecule type" value="Genomic_DNA"/>
</dbReference>
<feature type="non-terminal residue" evidence="2">
    <location>
        <position position="1"/>
    </location>
</feature>
<name>A0A382AGU1_9ZZZZ</name>
<dbReference type="AlphaFoldDB" id="A0A382AGU1"/>
<accession>A0A382AGU1</accession>
<reference evidence="2" key="1">
    <citation type="submission" date="2018-05" db="EMBL/GenBank/DDBJ databases">
        <authorList>
            <person name="Lanie J.A."/>
            <person name="Ng W.-L."/>
            <person name="Kazmierczak K.M."/>
            <person name="Andrzejewski T.M."/>
            <person name="Davidsen T.M."/>
            <person name="Wayne K.J."/>
            <person name="Tettelin H."/>
            <person name="Glass J.I."/>
            <person name="Rusch D."/>
            <person name="Podicherti R."/>
            <person name="Tsui H.-C.T."/>
            <person name="Winkler M.E."/>
        </authorList>
    </citation>
    <scope>NUCLEOTIDE SEQUENCE</scope>
</reference>
<evidence type="ECO:0000256" key="1">
    <source>
        <dbReference type="SAM" id="MobiDB-lite"/>
    </source>
</evidence>
<evidence type="ECO:0000313" key="2">
    <source>
        <dbReference type="EMBL" id="SVB00780.1"/>
    </source>
</evidence>
<organism evidence="2">
    <name type="scientific">marine metagenome</name>
    <dbReference type="NCBI Taxonomy" id="408172"/>
    <lineage>
        <taxon>unclassified sequences</taxon>
        <taxon>metagenomes</taxon>
        <taxon>ecological metagenomes</taxon>
    </lineage>
</organism>
<proteinExistence type="predicted"/>
<gene>
    <name evidence="2" type="ORF">METZ01_LOCUS153634</name>
</gene>
<feature type="region of interest" description="Disordered" evidence="1">
    <location>
        <begin position="1"/>
        <end position="27"/>
    </location>
</feature>
<sequence length="27" mass="2964">VPQDSPNPLPTDQTPTSLQEPPMFDDP</sequence>